<gene>
    <name evidence="5" type="ORF">ACFPPD_04765</name>
</gene>
<keyword evidence="6" id="KW-1185">Reference proteome</keyword>
<dbReference type="SUPFAM" id="SSF47413">
    <property type="entry name" value="lambda repressor-like DNA-binding domains"/>
    <property type="match status" value="1"/>
</dbReference>
<keyword evidence="2 5" id="KW-0238">DNA-binding</keyword>
<dbReference type="InterPro" id="IPR010982">
    <property type="entry name" value="Lambda_DNA-bd_dom_sf"/>
</dbReference>
<name>A0ABW0LTB7_9BACL</name>
<evidence type="ECO:0000313" key="6">
    <source>
        <dbReference type="Proteomes" id="UP001596105"/>
    </source>
</evidence>
<protein>
    <submittedName>
        <fullName evidence="5">LacI family DNA-binding transcriptional regulator</fullName>
    </submittedName>
</protein>
<dbReference type="InterPro" id="IPR000843">
    <property type="entry name" value="HTH_LacI"/>
</dbReference>
<keyword evidence="1" id="KW-0805">Transcription regulation</keyword>
<dbReference type="PANTHER" id="PTHR30146:SF109">
    <property type="entry name" value="HTH-TYPE TRANSCRIPTIONAL REGULATOR GALS"/>
    <property type="match status" value="1"/>
</dbReference>
<accession>A0ABW0LTB7</accession>
<dbReference type="GO" id="GO:0003677">
    <property type="term" value="F:DNA binding"/>
    <property type="evidence" value="ECO:0007669"/>
    <property type="project" value="UniProtKB-KW"/>
</dbReference>
<evidence type="ECO:0000256" key="1">
    <source>
        <dbReference type="ARBA" id="ARBA00023015"/>
    </source>
</evidence>
<dbReference type="PROSITE" id="PS50932">
    <property type="entry name" value="HTH_LACI_2"/>
    <property type="match status" value="1"/>
</dbReference>
<dbReference type="EMBL" id="JBHSMH010000005">
    <property type="protein sequence ID" value="MFC5468022.1"/>
    <property type="molecule type" value="Genomic_DNA"/>
</dbReference>
<dbReference type="Gene3D" id="3.40.50.2300">
    <property type="match status" value="1"/>
</dbReference>
<evidence type="ECO:0000313" key="5">
    <source>
        <dbReference type="EMBL" id="MFC5468022.1"/>
    </source>
</evidence>
<evidence type="ECO:0000256" key="2">
    <source>
        <dbReference type="ARBA" id="ARBA00023125"/>
    </source>
</evidence>
<dbReference type="Gene3D" id="1.10.260.40">
    <property type="entry name" value="lambda repressor-like DNA-binding domains"/>
    <property type="match status" value="1"/>
</dbReference>
<dbReference type="RefSeq" id="WP_209743629.1">
    <property type="nucleotide sequence ID" value="NZ_JBHSMH010000005.1"/>
</dbReference>
<comment type="caution">
    <text evidence="5">The sequence shown here is derived from an EMBL/GenBank/DDBJ whole genome shotgun (WGS) entry which is preliminary data.</text>
</comment>
<dbReference type="SMART" id="SM00354">
    <property type="entry name" value="HTH_LACI"/>
    <property type="match status" value="1"/>
</dbReference>
<sequence>MKKITMKDIAKEADVSTATVSYILNNVGNQSISPETKSKVLKAAEKLKYVRNLNARSLKRGKSDLIGIMLPRSPEEPYWSTLRYANGVFLLGERLNRHGYQIVVASFDHEEPKLDVILERELDGVFVWNTSPSAFYQISNRYGMGVPVMGIDSRLDDELFSKMIPDFKAAFAEAASMAGQEADYAIVDVYNDPGVIAYVKEASGVSESNFHVYSGEAELKSFLIGREQDVGFVANEFLCAAALRTVGPGQLVALCTSDCPELLPDNVKKVVFDSEVYGVIAEKMANMIGNGEASDPAGFIFKEPLLLSERKR</sequence>
<reference evidence="6" key="1">
    <citation type="journal article" date="2019" name="Int. J. Syst. Evol. Microbiol.">
        <title>The Global Catalogue of Microorganisms (GCM) 10K type strain sequencing project: providing services to taxonomists for standard genome sequencing and annotation.</title>
        <authorList>
            <consortium name="The Broad Institute Genomics Platform"/>
            <consortium name="The Broad Institute Genome Sequencing Center for Infectious Disease"/>
            <person name="Wu L."/>
            <person name="Ma J."/>
        </authorList>
    </citation>
    <scope>NUCLEOTIDE SEQUENCE [LARGE SCALE GENOMIC DNA]</scope>
    <source>
        <strain evidence="6">CCUG 57113</strain>
    </source>
</reference>
<organism evidence="5 6">
    <name type="scientific">Cohnella suwonensis</name>
    <dbReference type="NCBI Taxonomy" id="696072"/>
    <lineage>
        <taxon>Bacteria</taxon>
        <taxon>Bacillati</taxon>
        <taxon>Bacillota</taxon>
        <taxon>Bacilli</taxon>
        <taxon>Bacillales</taxon>
        <taxon>Paenibacillaceae</taxon>
        <taxon>Cohnella</taxon>
    </lineage>
</organism>
<dbReference type="PANTHER" id="PTHR30146">
    <property type="entry name" value="LACI-RELATED TRANSCRIPTIONAL REPRESSOR"/>
    <property type="match status" value="1"/>
</dbReference>
<dbReference type="Pfam" id="PF00356">
    <property type="entry name" value="LacI"/>
    <property type="match status" value="1"/>
</dbReference>
<dbReference type="PROSITE" id="PS00356">
    <property type="entry name" value="HTH_LACI_1"/>
    <property type="match status" value="1"/>
</dbReference>
<dbReference type="CDD" id="cd01392">
    <property type="entry name" value="HTH_LacI"/>
    <property type="match status" value="1"/>
</dbReference>
<evidence type="ECO:0000259" key="4">
    <source>
        <dbReference type="PROSITE" id="PS50932"/>
    </source>
</evidence>
<keyword evidence="3" id="KW-0804">Transcription</keyword>
<evidence type="ECO:0000256" key="3">
    <source>
        <dbReference type="ARBA" id="ARBA00023163"/>
    </source>
</evidence>
<dbReference type="Proteomes" id="UP001596105">
    <property type="component" value="Unassembled WGS sequence"/>
</dbReference>
<feature type="domain" description="HTH lacI-type" evidence="4">
    <location>
        <begin position="4"/>
        <end position="60"/>
    </location>
</feature>
<proteinExistence type="predicted"/>